<reference evidence="2" key="1">
    <citation type="journal article" date="2019" name="Int. J. Syst. Evol. Microbiol.">
        <title>The Global Catalogue of Microorganisms (GCM) 10K type strain sequencing project: providing services to taxonomists for standard genome sequencing and annotation.</title>
        <authorList>
            <consortium name="The Broad Institute Genomics Platform"/>
            <consortium name="The Broad Institute Genome Sequencing Center for Infectious Disease"/>
            <person name="Wu L."/>
            <person name="Ma J."/>
        </authorList>
    </citation>
    <scope>NUCLEOTIDE SEQUENCE [LARGE SCALE GENOMIC DNA]</scope>
    <source>
        <strain evidence="2">JCM 18126</strain>
    </source>
</reference>
<keyword evidence="2" id="KW-1185">Reference proteome</keyword>
<dbReference type="RefSeq" id="WP_345712846.1">
    <property type="nucleotide sequence ID" value="NZ_BAABIL010000376.1"/>
</dbReference>
<dbReference type="Proteomes" id="UP001501195">
    <property type="component" value="Unassembled WGS sequence"/>
</dbReference>
<comment type="caution">
    <text evidence="1">The sequence shown here is derived from an EMBL/GenBank/DDBJ whole genome shotgun (WGS) entry which is preliminary data.</text>
</comment>
<evidence type="ECO:0000313" key="2">
    <source>
        <dbReference type="Proteomes" id="UP001501195"/>
    </source>
</evidence>
<accession>A0ABP9I1X1</accession>
<protein>
    <submittedName>
        <fullName evidence="1">Uncharacterized protein</fullName>
    </submittedName>
</protein>
<name>A0ABP9I1X1_9ACTN</name>
<gene>
    <name evidence="1" type="ORF">GCM10023225_24260</name>
</gene>
<proteinExistence type="predicted"/>
<evidence type="ECO:0000313" key="1">
    <source>
        <dbReference type="EMBL" id="GAA4984281.1"/>
    </source>
</evidence>
<organism evidence="1 2">
    <name type="scientific">Kineococcus glutinatus</name>
    <dbReference type="NCBI Taxonomy" id="1070872"/>
    <lineage>
        <taxon>Bacteria</taxon>
        <taxon>Bacillati</taxon>
        <taxon>Actinomycetota</taxon>
        <taxon>Actinomycetes</taxon>
        <taxon>Kineosporiales</taxon>
        <taxon>Kineosporiaceae</taxon>
        <taxon>Kineococcus</taxon>
    </lineage>
</organism>
<dbReference type="EMBL" id="BAABIL010000376">
    <property type="protein sequence ID" value="GAA4984281.1"/>
    <property type="molecule type" value="Genomic_DNA"/>
</dbReference>
<sequence length="201" mass="22234">MQRGAAWGWSIRAHTPQELLIGLYLRDAAGLEPAEPHVPRVEPPLPVRVRLPGREAAAAQWSRWWRSAVLGGPEVLAGVLPPAFPGLRGVPELHGVAELLVDEAVEWSVLQREREAALVRRLPTPLFEANVVQDVQVRVGRRLPPVDVHIAHLPVRDPTWWGVAGGRFLVPLALRADRDAYLAWLRERLEEIAVTGALPAP</sequence>